<evidence type="ECO:0000256" key="1">
    <source>
        <dbReference type="SAM" id="Coils"/>
    </source>
</evidence>
<feature type="region of interest" description="Disordered" evidence="2">
    <location>
        <begin position="394"/>
        <end position="443"/>
    </location>
</feature>
<evidence type="ECO:0000313" key="4">
    <source>
        <dbReference type="EMBL" id="MEE2000045.1"/>
    </source>
</evidence>
<feature type="compositionally biased region" description="Basic and acidic residues" evidence="2">
    <location>
        <begin position="432"/>
        <end position="443"/>
    </location>
</feature>
<dbReference type="PANTHER" id="PTHR37533:SF2">
    <property type="entry name" value="FLAGELLAR HOOK-LENGTH CONTROL PROTEIN"/>
    <property type="match status" value="1"/>
</dbReference>
<name>A0ABU7J190_9GAMM</name>
<sequence>MADALHMFLMAASPLQLGGSLAAKASDLETSSPTEAQPFAMQLAEAGEQPLILTERQKAAAGTSLTDTVPAEAVNSEALQAILTDEQSTADEKDAARAWLAIIRAGQQEKAGITLVAVSSKPDGLAGKESLDAKSELLQQLRATLEQAASEQQNTQEEDAQEAVLKKAGSQLGEPGAASAAPKVRSGLISETGGVAAADAKSSPESLITSENASNEREADAAADILVTEKAVKTAEASKLTAETAAPAMKADAKTSSADSLLVNTISNKIDATADELTKSDATDSLPDAKTTLTGKAASVAEQAIAEGMAKSLTSGELLVSTQRKAPTNDSSGESKPEPNSLETDSILQLLQQEGDKGTATPLQPSGVFSDNISPMQTLAAAVQARADAQIKVAQAATPSGEQKSGEQKEQSMANTMLSAMQQAQSEQSKAAAERFDATPEPEHVLSEEFQQRALNSQSVSSLVGAGQSSASSALATAASTAQVIQSQGSAAVQPASPSPTVSELLRQPLNLLAADASGQLRERLVMMVRNSVHSAEIKLDPAELGSMHIRVSMQQDQASVQFFVQQAHAKEILEEQLPKLRDMLGEQGIELADGQVSQQQPGQQQQQQTAGGNGMNEDDTSAMQEQRLPVAKPSNRLVDYYA</sequence>
<feature type="compositionally biased region" description="Polar residues" evidence="2">
    <location>
        <begin position="203"/>
        <end position="213"/>
    </location>
</feature>
<accession>A0ABU7J190</accession>
<proteinExistence type="predicted"/>
<keyword evidence="4" id="KW-0966">Cell projection</keyword>
<feature type="region of interest" description="Disordered" evidence="2">
    <location>
        <begin position="195"/>
        <end position="219"/>
    </location>
</feature>
<dbReference type="PANTHER" id="PTHR37533">
    <property type="entry name" value="FLAGELLAR HOOK-LENGTH CONTROL PROTEIN"/>
    <property type="match status" value="1"/>
</dbReference>
<dbReference type="Proteomes" id="UP001336314">
    <property type="component" value="Unassembled WGS sequence"/>
</dbReference>
<feature type="region of interest" description="Disordered" evidence="2">
    <location>
        <begin position="595"/>
        <end position="643"/>
    </location>
</feature>
<dbReference type="InterPro" id="IPR052563">
    <property type="entry name" value="FliK"/>
</dbReference>
<dbReference type="Gene3D" id="3.30.750.140">
    <property type="match status" value="1"/>
</dbReference>
<feature type="region of interest" description="Disordered" evidence="2">
    <location>
        <begin position="316"/>
        <end position="343"/>
    </location>
</feature>
<dbReference type="InterPro" id="IPR021136">
    <property type="entry name" value="Flagellar_hook_control-like_C"/>
</dbReference>
<feature type="domain" description="Flagellar hook-length control protein-like C-terminal" evidence="3">
    <location>
        <begin position="523"/>
        <end position="606"/>
    </location>
</feature>
<evidence type="ECO:0000256" key="2">
    <source>
        <dbReference type="SAM" id="MobiDB-lite"/>
    </source>
</evidence>
<dbReference type="InterPro" id="IPR038610">
    <property type="entry name" value="FliK-like_C_sf"/>
</dbReference>
<keyword evidence="1" id="KW-0175">Coiled coil</keyword>
<keyword evidence="4" id="KW-0969">Cilium</keyword>
<gene>
    <name evidence="4" type="ORF">QWY20_01155</name>
</gene>
<feature type="compositionally biased region" description="Polar residues" evidence="2">
    <location>
        <begin position="316"/>
        <end position="334"/>
    </location>
</feature>
<feature type="compositionally biased region" description="Low complexity" evidence="2">
    <location>
        <begin position="419"/>
        <end position="431"/>
    </location>
</feature>
<comment type="caution">
    <text evidence="4">The sequence shown here is derived from an EMBL/GenBank/DDBJ whole genome shotgun (WGS) entry which is preliminary data.</text>
</comment>
<evidence type="ECO:0000313" key="5">
    <source>
        <dbReference type="Proteomes" id="UP001336314"/>
    </source>
</evidence>
<feature type="coiled-coil region" evidence="1">
    <location>
        <begin position="128"/>
        <end position="158"/>
    </location>
</feature>
<organism evidence="4 5">
    <name type="scientific">Alkalimonas cellulosilytica</name>
    <dbReference type="NCBI Taxonomy" id="3058395"/>
    <lineage>
        <taxon>Bacteria</taxon>
        <taxon>Pseudomonadati</taxon>
        <taxon>Pseudomonadota</taxon>
        <taxon>Gammaproteobacteria</taxon>
        <taxon>Alkalimonas</taxon>
    </lineage>
</organism>
<dbReference type="CDD" id="cd17470">
    <property type="entry name" value="T3SS_Flik_C"/>
    <property type="match status" value="1"/>
</dbReference>
<reference evidence="4 5" key="1">
    <citation type="submission" date="2023-07" db="EMBL/GenBank/DDBJ databases">
        <title>Alkalimonas sp., MEB108 novel, alkaliphilic bacterium isolated from Lonar Lake, India.</title>
        <authorList>
            <person name="Joshi A."/>
            <person name="Thite S."/>
        </authorList>
    </citation>
    <scope>NUCLEOTIDE SEQUENCE [LARGE SCALE GENOMIC DNA]</scope>
    <source>
        <strain evidence="4 5">MEB108</strain>
    </source>
</reference>
<dbReference type="EMBL" id="JAUHLI010000001">
    <property type="protein sequence ID" value="MEE2000045.1"/>
    <property type="molecule type" value="Genomic_DNA"/>
</dbReference>
<evidence type="ECO:0000259" key="3">
    <source>
        <dbReference type="Pfam" id="PF02120"/>
    </source>
</evidence>
<keyword evidence="5" id="KW-1185">Reference proteome</keyword>
<dbReference type="RefSeq" id="WP_330127200.1">
    <property type="nucleotide sequence ID" value="NZ_JAUHLI010000001.1"/>
</dbReference>
<feature type="compositionally biased region" description="Low complexity" evidence="2">
    <location>
        <begin position="595"/>
        <end position="611"/>
    </location>
</feature>
<keyword evidence="4" id="KW-0282">Flagellum</keyword>
<dbReference type="Pfam" id="PF02120">
    <property type="entry name" value="Flg_hook"/>
    <property type="match status" value="1"/>
</dbReference>
<protein>
    <submittedName>
        <fullName evidence="4">Flagellar hook-length control protein FliK</fullName>
    </submittedName>
</protein>